<dbReference type="SUPFAM" id="SSF55781">
    <property type="entry name" value="GAF domain-like"/>
    <property type="match status" value="1"/>
</dbReference>
<dbReference type="EMBL" id="AZFX01000087">
    <property type="protein sequence ID" value="KRM08545.1"/>
    <property type="molecule type" value="Genomic_DNA"/>
</dbReference>
<dbReference type="AlphaFoldDB" id="A0A0R1VRZ9"/>
<dbReference type="STRING" id="1423735.FC15_GL000617"/>
<dbReference type="Gene3D" id="3.30.450.40">
    <property type="match status" value="1"/>
</dbReference>
<proteinExistence type="inferred from homology"/>
<reference evidence="3 4" key="1">
    <citation type="journal article" date="2015" name="Genome Announc.">
        <title>Expanding the biotechnology potential of lactobacilli through comparative genomics of 213 strains and associated genera.</title>
        <authorList>
            <person name="Sun Z."/>
            <person name="Harris H.M."/>
            <person name="McCann A."/>
            <person name="Guo C."/>
            <person name="Argimon S."/>
            <person name="Zhang W."/>
            <person name="Yang X."/>
            <person name="Jeffery I.B."/>
            <person name="Cooney J.C."/>
            <person name="Kagawa T.F."/>
            <person name="Liu W."/>
            <person name="Song Y."/>
            <person name="Salvetti E."/>
            <person name="Wrobel A."/>
            <person name="Rasinkangas P."/>
            <person name="Parkhill J."/>
            <person name="Rea M.C."/>
            <person name="O'Sullivan O."/>
            <person name="Ritari J."/>
            <person name="Douillard F.P."/>
            <person name="Paul Ross R."/>
            <person name="Yang R."/>
            <person name="Briner A.E."/>
            <person name="Felis G.E."/>
            <person name="de Vos W.M."/>
            <person name="Barrangou R."/>
            <person name="Klaenhammer T.R."/>
            <person name="Caufield P.W."/>
            <person name="Cui Y."/>
            <person name="Zhang H."/>
            <person name="O'Toole P.W."/>
        </authorList>
    </citation>
    <scope>NUCLEOTIDE SEQUENCE [LARGE SCALE GENOMIC DNA]</scope>
    <source>
        <strain evidence="3 4">DSM 17758</strain>
    </source>
</reference>
<dbReference type="PATRIC" id="fig|1423735.3.peg.645"/>
<dbReference type="InterPro" id="IPR029016">
    <property type="entry name" value="GAF-like_dom_sf"/>
</dbReference>
<dbReference type="OrthoDB" id="9796252at2"/>
<dbReference type="InterPro" id="IPR051330">
    <property type="entry name" value="Phosphatase_reg/MetRdx"/>
</dbReference>
<dbReference type="SMART" id="SM00065">
    <property type="entry name" value="GAF"/>
    <property type="match status" value="1"/>
</dbReference>
<dbReference type="PANTHER" id="PTHR21021">
    <property type="entry name" value="GAF/PUTATIVE CYTOSKELETAL PROTEIN"/>
    <property type="match status" value="1"/>
</dbReference>
<dbReference type="FunFam" id="3.30.450.40:FF:000008">
    <property type="entry name" value="GAF domain-containing proteins"/>
    <property type="match status" value="1"/>
</dbReference>
<evidence type="ECO:0000259" key="2">
    <source>
        <dbReference type="SMART" id="SM00065"/>
    </source>
</evidence>
<name>A0A0R1VRZ9_9LACO</name>
<dbReference type="Proteomes" id="UP000051315">
    <property type="component" value="Unassembled WGS sequence"/>
</dbReference>
<accession>A0A0R1VRZ9</accession>
<dbReference type="GO" id="GO:0033745">
    <property type="term" value="F:L-methionine-(R)-S-oxide reductase activity"/>
    <property type="evidence" value="ECO:0007669"/>
    <property type="project" value="TreeGrafter"/>
</dbReference>
<dbReference type="Pfam" id="PF13185">
    <property type="entry name" value="GAF_2"/>
    <property type="match status" value="1"/>
</dbReference>
<dbReference type="GO" id="GO:0005829">
    <property type="term" value="C:cytosol"/>
    <property type="evidence" value="ECO:0007669"/>
    <property type="project" value="TreeGrafter"/>
</dbReference>
<dbReference type="InterPro" id="IPR003018">
    <property type="entry name" value="GAF"/>
</dbReference>
<comment type="caution">
    <text evidence="3">The sequence shown here is derived from an EMBL/GenBank/DDBJ whole genome shotgun (WGS) entry which is preliminary data.</text>
</comment>
<evidence type="ECO:0000313" key="3">
    <source>
        <dbReference type="EMBL" id="KRM08545.1"/>
    </source>
</evidence>
<sequence length="164" mass="18000">MDEIILQQFDEIFSDPEYQTDNAVAILANSSALINQLVPDLNWAGFYLWHQEKQQLELGPFQGKIACSTIASATGVCGTAYAEQRPVRVANVHEFAGHIACDAATDSELVIPLTFGDQRIGVLDLDSPKLDRFSERDQTILVQLAAKIATLLTRTASTPNLTHD</sequence>
<feature type="domain" description="GAF" evidence="2">
    <location>
        <begin position="22"/>
        <end position="162"/>
    </location>
</feature>
<evidence type="ECO:0000256" key="1">
    <source>
        <dbReference type="ARBA" id="ARBA00038454"/>
    </source>
</evidence>
<protein>
    <submittedName>
        <fullName evidence="3">GAF domain-containing protein</fullName>
    </submittedName>
</protein>
<keyword evidence="4" id="KW-1185">Reference proteome</keyword>
<organism evidence="3 4">
    <name type="scientific">Lapidilactobacillus concavus DSM 17758</name>
    <dbReference type="NCBI Taxonomy" id="1423735"/>
    <lineage>
        <taxon>Bacteria</taxon>
        <taxon>Bacillati</taxon>
        <taxon>Bacillota</taxon>
        <taxon>Bacilli</taxon>
        <taxon>Lactobacillales</taxon>
        <taxon>Lactobacillaceae</taxon>
        <taxon>Lapidilactobacillus</taxon>
    </lineage>
</organism>
<evidence type="ECO:0000313" key="4">
    <source>
        <dbReference type="Proteomes" id="UP000051315"/>
    </source>
</evidence>
<comment type="similarity">
    <text evidence="1">Belongs to the free Met sulfoxide reductase family.</text>
</comment>
<dbReference type="PANTHER" id="PTHR21021:SF15">
    <property type="entry name" value="FREE METHIONINE-R-SULFOXIDE REDUCTASE"/>
    <property type="match status" value="1"/>
</dbReference>
<dbReference type="RefSeq" id="WP_057825502.1">
    <property type="nucleotide sequence ID" value="NZ_AZFX01000087.1"/>
</dbReference>
<gene>
    <name evidence="3" type="ORF">FC15_GL000617</name>
</gene>